<dbReference type="Pfam" id="PF08984">
    <property type="entry name" value="DUF1858"/>
    <property type="match status" value="1"/>
</dbReference>
<dbReference type="NCBIfam" id="TIGR03980">
    <property type="entry name" value="prismane_assoc"/>
    <property type="match status" value="1"/>
</dbReference>
<dbReference type="InterPro" id="IPR023883">
    <property type="entry name" value="CHP03980_redox-disulphide"/>
</dbReference>
<dbReference type="InterPro" id="IPR038062">
    <property type="entry name" value="ScdA-like_N_sf"/>
</dbReference>
<dbReference type="InterPro" id="IPR015077">
    <property type="entry name" value="DUF1858"/>
</dbReference>
<dbReference type="Proteomes" id="UP000745577">
    <property type="component" value="Unassembled WGS sequence"/>
</dbReference>
<feature type="domain" description="DUF1858" evidence="1">
    <location>
        <begin position="4"/>
        <end position="55"/>
    </location>
</feature>
<evidence type="ECO:0000313" key="2">
    <source>
        <dbReference type="EMBL" id="MCA9379965.1"/>
    </source>
</evidence>
<comment type="caution">
    <text evidence="2">The sequence shown here is derived from an EMBL/GenBank/DDBJ whole genome shotgun (WGS) entry which is preliminary data.</text>
</comment>
<accession>A0A955I740</accession>
<dbReference type="SUPFAM" id="SSF140683">
    <property type="entry name" value="SP0561-like"/>
    <property type="match status" value="1"/>
</dbReference>
<proteinExistence type="predicted"/>
<dbReference type="EMBL" id="JAGQLL010000021">
    <property type="protein sequence ID" value="MCA9379965.1"/>
    <property type="molecule type" value="Genomic_DNA"/>
</dbReference>
<dbReference type="Gene3D" id="1.10.3910.10">
    <property type="entry name" value="SP0561-like"/>
    <property type="match status" value="1"/>
</dbReference>
<name>A0A955I740_9BACT</name>
<reference evidence="2" key="2">
    <citation type="journal article" date="2021" name="Microbiome">
        <title>Successional dynamics and alternative stable states in a saline activated sludge microbial community over 9 years.</title>
        <authorList>
            <person name="Wang Y."/>
            <person name="Ye J."/>
            <person name="Ju F."/>
            <person name="Liu L."/>
            <person name="Boyd J.A."/>
            <person name="Deng Y."/>
            <person name="Parks D.H."/>
            <person name="Jiang X."/>
            <person name="Yin X."/>
            <person name="Woodcroft B.J."/>
            <person name="Tyson G.W."/>
            <person name="Hugenholtz P."/>
            <person name="Polz M.F."/>
            <person name="Zhang T."/>
        </authorList>
    </citation>
    <scope>NUCLEOTIDE SEQUENCE</scope>
    <source>
        <strain evidence="2">HKST-UBA15</strain>
    </source>
</reference>
<organism evidence="2 3">
    <name type="scientific">Candidatus Dojkabacteria bacterium</name>
    <dbReference type="NCBI Taxonomy" id="2099670"/>
    <lineage>
        <taxon>Bacteria</taxon>
        <taxon>Candidatus Dojkabacteria</taxon>
    </lineage>
</organism>
<sequence>MVTIDPAINISELALRYPEVVDFLIYEYGFHCIGCFVSEFESLEEGASVHGIMGEDFDNMMKQIENIINKKVQKSDSSLSS</sequence>
<reference evidence="2" key="1">
    <citation type="submission" date="2020-04" db="EMBL/GenBank/DDBJ databases">
        <authorList>
            <person name="Zhang T."/>
        </authorList>
    </citation>
    <scope>NUCLEOTIDE SEQUENCE</scope>
    <source>
        <strain evidence="2">HKST-UBA15</strain>
    </source>
</reference>
<gene>
    <name evidence="2" type="ORF">KC675_02170</name>
</gene>
<dbReference type="AlphaFoldDB" id="A0A955I740"/>
<protein>
    <submittedName>
        <fullName evidence="2">DUF1858 domain-containing protein</fullName>
    </submittedName>
</protein>
<evidence type="ECO:0000259" key="1">
    <source>
        <dbReference type="Pfam" id="PF08984"/>
    </source>
</evidence>
<evidence type="ECO:0000313" key="3">
    <source>
        <dbReference type="Proteomes" id="UP000745577"/>
    </source>
</evidence>